<dbReference type="AlphaFoldDB" id="A0A0L7M4G8"/>
<dbReference type="OrthoDB" id="10249245at2759"/>
<reference evidence="2" key="2">
    <citation type="submission" date="2006-09" db="EMBL/GenBank/DDBJ databases">
        <title>The genome sequence of Plasmodium falciparum Dd2.</title>
        <authorList>
            <consortium name="The Broad Institute Genome Sequencing Platform"/>
            <person name="Birren B."/>
            <person name="Lander E."/>
            <person name="Galagan J."/>
            <person name="Nusbaum C."/>
            <person name="Devon K."/>
            <person name="Henn M."/>
            <person name="Jaffe D."/>
            <person name="Butler J."/>
            <person name="Alvarez P."/>
            <person name="Gnerre S."/>
            <person name="Grabherr M."/>
            <person name="Kleber M."/>
            <person name="Mauceli E."/>
            <person name="Brockman W."/>
            <person name="MacCallum I.A."/>
            <person name="Rounsley S."/>
            <person name="Young S."/>
            <person name="LaButti K."/>
            <person name="Pushparaj V."/>
            <person name="DeCaprio D."/>
            <person name="Crawford M."/>
            <person name="Koehrsen M."/>
            <person name="Engels R."/>
            <person name="Montgomery P."/>
            <person name="Pearson M."/>
            <person name="Howarth C."/>
            <person name="Larson L."/>
            <person name="Luoma S."/>
            <person name="White J."/>
            <person name="Kodira C."/>
            <person name="Zeng Q."/>
            <person name="O'Leary S."/>
            <person name="Yandava C."/>
            <person name="Alvarado L."/>
            <person name="Wirth D."/>
            <person name="Volkman S."/>
            <person name="Hartl D."/>
        </authorList>
    </citation>
    <scope>NUCLEOTIDE SEQUENCE [LARGE SCALE GENOMIC DNA]</scope>
</reference>
<organism evidence="1 2">
    <name type="scientific">Plasmodium falciparum (isolate Dd2)</name>
    <dbReference type="NCBI Taxonomy" id="57267"/>
    <lineage>
        <taxon>Eukaryota</taxon>
        <taxon>Sar</taxon>
        <taxon>Alveolata</taxon>
        <taxon>Apicomplexa</taxon>
        <taxon>Aconoidasida</taxon>
        <taxon>Haemosporida</taxon>
        <taxon>Plasmodiidae</taxon>
        <taxon>Plasmodium</taxon>
        <taxon>Plasmodium (Laverania)</taxon>
    </lineage>
</organism>
<sequence length="47" mass="5424">MKRGIRVKDNCGTAFNSRRIRRTWGWIIFVIQNCEIIIHSKGASFSG</sequence>
<protein>
    <submittedName>
        <fullName evidence="1">Uncharacterized protein</fullName>
    </submittedName>
</protein>
<dbReference type="Proteomes" id="UP000054282">
    <property type="component" value="Unassembled WGS sequence"/>
</dbReference>
<dbReference type="InterPro" id="IPR029006">
    <property type="entry name" value="ADF-H/Gelsolin-like_dom_sf"/>
</dbReference>
<accession>A0A0L7M4G8</accession>
<dbReference type="KEGG" id="pfd:PFDG_03582"/>
<evidence type="ECO:0000313" key="2">
    <source>
        <dbReference type="Proteomes" id="UP000054282"/>
    </source>
</evidence>
<proteinExistence type="predicted"/>
<gene>
    <name evidence="1" type="ORF">PFDG_03582</name>
</gene>
<dbReference type="SUPFAM" id="SSF55753">
    <property type="entry name" value="Actin depolymerizing proteins"/>
    <property type="match status" value="1"/>
</dbReference>
<dbReference type="Gene3D" id="3.40.20.10">
    <property type="entry name" value="Severin"/>
    <property type="match status" value="1"/>
</dbReference>
<reference evidence="2" key="1">
    <citation type="submission" date="2006-09" db="EMBL/GenBank/DDBJ databases">
        <title>Annotation of Plasmodium falciparum Dd2.</title>
        <authorList>
            <consortium name="The Broad Institute Genome Sequencing Platform"/>
            <person name="Volkman S.K."/>
            <person name="Neafsey D.E."/>
            <person name="Dash A.P."/>
            <person name="Chitnis C.E."/>
            <person name="Hartl D.L."/>
            <person name="Young S.K."/>
            <person name="Zeng Q."/>
            <person name="Koehrsen M."/>
            <person name="Alvarado L."/>
            <person name="Berlin A."/>
            <person name="Borenstein D."/>
            <person name="Chapman S.B."/>
            <person name="Chen Z."/>
            <person name="Engels R."/>
            <person name="Freedman E."/>
            <person name="Gellesch M."/>
            <person name="Goldberg J."/>
            <person name="Griggs A."/>
            <person name="Gujja S."/>
            <person name="Heilman E.R."/>
            <person name="Heiman D.I."/>
            <person name="Howarth C."/>
            <person name="Jen D."/>
            <person name="Larson L."/>
            <person name="Mehta T."/>
            <person name="Neiman D."/>
            <person name="Park D."/>
            <person name="Pearson M."/>
            <person name="Roberts A."/>
            <person name="Saif S."/>
            <person name="Shea T."/>
            <person name="Shenoy N."/>
            <person name="Sisk P."/>
            <person name="Stolte C."/>
            <person name="Sykes S."/>
            <person name="Walk T."/>
            <person name="White J."/>
            <person name="Yandava C."/>
            <person name="Haas B."/>
            <person name="Henn M.R."/>
            <person name="Nusbaum C."/>
            <person name="Birren B."/>
        </authorList>
    </citation>
    <scope>NUCLEOTIDE SEQUENCE [LARGE SCALE GENOMIC DNA]</scope>
</reference>
<dbReference type="EMBL" id="DS016556">
    <property type="protein sequence ID" value="KOB87455.1"/>
    <property type="molecule type" value="Genomic_DNA"/>
</dbReference>
<name>A0A0L7M4G8_PLAF4</name>
<evidence type="ECO:0000313" key="1">
    <source>
        <dbReference type="EMBL" id="KOB87455.1"/>
    </source>
</evidence>